<evidence type="ECO:0000313" key="3">
    <source>
        <dbReference type="EMBL" id="API87078.1"/>
    </source>
</evidence>
<dbReference type="EMBL" id="CP016796">
    <property type="protein sequence ID" value="API87078.1"/>
    <property type="molecule type" value="Genomic_DNA"/>
</dbReference>
<dbReference type="Pfam" id="PF13477">
    <property type="entry name" value="Glyco_trans_4_2"/>
    <property type="match status" value="1"/>
</dbReference>
<sequence length="350" mass="40574">MKVRKFFFVADANSVHTAKWVDWFVDRKFDVYLATFSQLNKTKCKKIYFLSDKKSNIFGGNYYYLLSINKLAKILKDIKPDYINAHFSYSMGLIAILAKKKARLSAEFSVVCHGSDILKPKTYSPLNLVNKYVLKKANKIFAVSDQIRDKIECLGINIDNVFVGQYGIEVFNNLPIKKDIDILSNRNYVENSRIELLLEYLEHFRQSRLNIVFVLPHIQEAEFIRLENKYPFIKFYRAVSHSNMINMVSRSKVYVSATKSDGSSLSLLEAMAYEAIPLVSNIVSNRSWVLDGVNGYLFKTKDEFIRKLSLLNEIELDDFYKINSKIVKEKCIYKSQMQKIENFLIGVDGK</sequence>
<dbReference type="STRING" id="573570.F7310_06800"/>
<evidence type="ECO:0000259" key="2">
    <source>
        <dbReference type="Pfam" id="PF13477"/>
    </source>
</evidence>
<dbReference type="GO" id="GO:0016757">
    <property type="term" value="F:glycosyltransferase activity"/>
    <property type="evidence" value="ECO:0007669"/>
    <property type="project" value="InterPro"/>
</dbReference>
<evidence type="ECO:0000259" key="1">
    <source>
        <dbReference type="Pfam" id="PF00534"/>
    </source>
</evidence>
<dbReference type="InterPro" id="IPR001296">
    <property type="entry name" value="Glyco_trans_1"/>
</dbReference>
<dbReference type="AlphaFoldDB" id="A0A1L4BTB0"/>
<protein>
    <recommendedName>
        <fullName evidence="5">Glycosyl transferase family 1</fullName>
    </recommendedName>
</protein>
<proteinExistence type="predicted"/>
<feature type="domain" description="Glycosyltransferase subfamily 4-like N-terminal" evidence="2">
    <location>
        <begin position="8"/>
        <end position="143"/>
    </location>
</feature>
<accession>A0A1L4BTB0</accession>
<keyword evidence="4" id="KW-1185">Reference proteome</keyword>
<dbReference type="Pfam" id="PF00534">
    <property type="entry name" value="Glycos_transf_1"/>
    <property type="match status" value="1"/>
</dbReference>
<name>A0A1L4BTB0_9GAMM</name>
<organism evidence="3 4">
    <name type="scientific">Francisella uliginis</name>
    <dbReference type="NCBI Taxonomy" id="573570"/>
    <lineage>
        <taxon>Bacteria</taxon>
        <taxon>Pseudomonadati</taxon>
        <taxon>Pseudomonadota</taxon>
        <taxon>Gammaproteobacteria</taxon>
        <taxon>Thiotrichales</taxon>
        <taxon>Francisellaceae</taxon>
        <taxon>Francisella</taxon>
    </lineage>
</organism>
<dbReference type="InterPro" id="IPR028098">
    <property type="entry name" value="Glyco_trans_4-like_N"/>
</dbReference>
<dbReference type="PANTHER" id="PTHR46660:SF2">
    <property type="entry name" value="GLYCOSYLTRANSFERASE 1 DOMAIN-CONTAINING PROTEIN 1"/>
    <property type="match status" value="1"/>
</dbReference>
<dbReference type="KEGG" id="frx:F7310_06800"/>
<dbReference type="CDD" id="cd03801">
    <property type="entry name" value="GT4_PimA-like"/>
    <property type="match status" value="1"/>
</dbReference>
<feature type="domain" description="Glycosyl transferase family 1" evidence="1">
    <location>
        <begin position="175"/>
        <end position="311"/>
    </location>
</feature>
<dbReference type="Gene3D" id="3.40.50.2000">
    <property type="entry name" value="Glycogen Phosphorylase B"/>
    <property type="match status" value="2"/>
</dbReference>
<evidence type="ECO:0000313" key="4">
    <source>
        <dbReference type="Proteomes" id="UP000184222"/>
    </source>
</evidence>
<dbReference type="Proteomes" id="UP000184222">
    <property type="component" value="Chromosome"/>
</dbReference>
<dbReference type="OrthoDB" id="832722at2"/>
<dbReference type="PANTHER" id="PTHR46660">
    <property type="match status" value="1"/>
</dbReference>
<dbReference type="InterPro" id="IPR052622">
    <property type="entry name" value="Glycosyltransferase_G1"/>
</dbReference>
<gene>
    <name evidence="3" type="ORF">F7310_06800</name>
</gene>
<evidence type="ECO:0008006" key="5">
    <source>
        <dbReference type="Google" id="ProtNLM"/>
    </source>
</evidence>
<reference evidence="3 4" key="1">
    <citation type="journal article" date="2016" name="Appl. Environ. Microbiol.">
        <title>Whole genome relationships among Francisella bacteria of diverse origin define new species and provide specific regions for detection.</title>
        <authorList>
            <person name="Challacombe J.F."/>
            <person name="Petersen J.M."/>
            <person name="Gallegos-Graves V."/>
            <person name="Hodge D."/>
            <person name="Pillai S."/>
            <person name="Kuske C.R."/>
        </authorList>
    </citation>
    <scope>NUCLEOTIDE SEQUENCE [LARGE SCALE GENOMIC DNA]</scope>
    <source>
        <strain evidence="4">TX07-7310</strain>
    </source>
</reference>
<dbReference type="RefSeq" id="WP_072712735.1">
    <property type="nucleotide sequence ID" value="NZ_CP016796.1"/>
</dbReference>
<dbReference type="SUPFAM" id="SSF53756">
    <property type="entry name" value="UDP-Glycosyltransferase/glycogen phosphorylase"/>
    <property type="match status" value="1"/>
</dbReference>